<dbReference type="Pfam" id="PF13426">
    <property type="entry name" value="PAS_9"/>
    <property type="match status" value="2"/>
</dbReference>
<dbReference type="SMART" id="SM00086">
    <property type="entry name" value="PAC"/>
    <property type="match status" value="4"/>
</dbReference>
<dbReference type="EMBL" id="BJYT01000022">
    <property type="protein sequence ID" value="GEO11451.1"/>
    <property type="molecule type" value="Genomic_DNA"/>
</dbReference>
<protein>
    <recommendedName>
        <fullName evidence="2">histidine kinase</fullName>
        <ecNumber evidence="2">2.7.13.3</ecNumber>
    </recommendedName>
</protein>
<comment type="catalytic activity">
    <reaction evidence="1">
        <text>ATP + protein L-histidine = ADP + protein N-phospho-L-histidine.</text>
        <dbReference type="EC" id="2.7.13.3"/>
    </reaction>
</comment>
<dbReference type="Gene3D" id="3.30.450.20">
    <property type="entry name" value="PAS domain"/>
    <property type="match status" value="6"/>
</dbReference>
<dbReference type="InterPro" id="IPR000700">
    <property type="entry name" value="PAS-assoc_C"/>
</dbReference>
<dbReference type="Pfam" id="PF08447">
    <property type="entry name" value="PAS_3"/>
    <property type="match status" value="1"/>
</dbReference>
<dbReference type="SMART" id="SM00387">
    <property type="entry name" value="HATPase_c"/>
    <property type="match status" value="1"/>
</dbReference>
<name>A0A512BHK1_9BACT</name>
<dbReference type="SUPFAM" id="SSF55785">
    <property type="entry name" value="PYP-like sensor domain (PAS domain)"/>
    <property type="match status" value="6"/>
</dbReference>
<evidence type="ECO:0000256" key="5">
    <source>
        <dbReference type="ARBA" id="ARBA00022777"/>
    </source>
</evidence>
<reference evidence="10 11" key="1">
    <citation type="submission" date="2019-07" db="EMBL/GenBank/DDBJ databases">
        <title>Whole genome shotgun sequence of Segetibacter aerophilus NBRC 106135.</title>
        <authorList>
            <person name="Hosoyama A."/>
            <person name="Uohara A."/>
            <person name="Ohji S."/>
            <person name="Ichikawa N."/>
        </authorList>
    </citation>
    <scope>NUCLEOTIDE SEQUENCE [LARGE SCALE GENOMIC DNA]</scope>
    <source>
        <strain evidence="10 11">NBRC 106135</strain>
    </source>
</reference>
<dbReference type="InterPro" id="IPR052162">
    <property type="entry name" value="Sensor_kinase/Photoreceptor"/>
</dbReference>
<dbReference type="Gene3D" id="1.10.287.130">
    <property type="match status" value="1"/>
</dbReference>
<dbReference type="CDD" id="cd00082">
    <property type="entry name" value="HisKA"/>
    <property type="match status" value="1"/>
</dbReference>
<dbReference type="PROSITE" id="PS50109">
    <property type="entry name" value="HIS_KIN"/>
    <property type="match status" value="1"/>
</dbReference>
<evidence type="ECO:0000256" key="2">
    <source>
        <dbReference type="ARBA" id="ARBA00012438"/>
    </source>
</evidence>
<dbReference type="Pfam" id="PF02518">
    <property type="entry name" value="HATPase_c"/>
    <property type="match status" value="1"/>
</dbReference>
<keyword evidence="6" id="KW-0175">Coiled coil</keyword>
<dbReference type="InterPro" id="IPR013656">
    <property type="entry name" value="PAS_4"/>
</dbReference>
<dbReference type="InterPro" id="IPR013767">
    <property type="entry name" value="PAS_fold"/>
</dbReference>
<dbReference type="PROSITE" id="PS50112">
    <property type="entry name" value="PAS"/>
    <property type="match status" value="4"/>
</dbReference>
<dbReference type="RefSeq" id="WP_147205559.1">
    <property type="nucleotide sequence ID" value="NZ_BJYT01000022.1"/>
</dbReference>
<proteinExistence type="predicted"/>
<dbReference type="Gene3D" id="3.30.565.10">
    <property type="entry name" value="Histidine kinase-like ATPase, C-terminal domain"/>
    <property type="match status" value="1"/>
</dbReference>
<dbReference type="Proteomes" id="UP000321513">
    <property type="component" value="Unassembled WGS sequence"/>
</dbReference>
<dbReference type="NCBIfam" id="TIGR00229">
    <property type="entry name" value="sensory_box"/>
    <property type="match status" value="5"/>
</dbReference>
<dbReference type="PANTHER" id="PTHR43304">
    <property type="entry name" value="PHYTOCHROME-LIKE PROTEIN CPH1"/>
    <property type="match status" value="1"/>
</dbReference>
<dbReference type="SUPFAM" id="SSF47384">
    <property type="entry name" value="Homodimeric domain of signal transducing histidine kinase"/>
    <property type="match status" value="1"/>
</dbReference>
<dbReference type="GO" id="GO:0006355">
    <property type="term" value="P:regulation of DNA-templated transcription"/>
    <property type="evidence" value="ECO:0007669"/>
    <property type="project" value="InterPro"/>
</dbReference>
<evidence type="ECO:0000313" key="10">
    <source>
        <dbReference type="EMBL" id="GEO11451.1"/>
    </source>
</evidence>
<dbReference type="InterPro" id="IPR004358">
    <property type="entry name" value="Sig_transdc_His_kin-like_C"/>
</dbReference>
<dbReference type="InterPro" id="IPR035965">
    <property type="entry name" value="PAS-like_dom_sf"/>
</dbReference>
<dbReference type="GO" id="GO:0000155">
    <property type="term" value="F:phosphorelay sensor kinase activity"/>
    <property type="evidence" value="ECO:0007669"/>
    <property type="project" value="InterPro"/>
</dbReference>
<evidence type="ECO:0000256" key="4">
    <source>
        <dbReference type="ARBA" id="ARBA00022679"/>
    </source>
</evidence>
<sequence>MKAIIDPSPDELLRQELEKLRADYQNLFEENPVPMLVAANHTAKFIAANKAAQDKYGYTLDQILQLTLEDLTKNNSCFQQPPHRADQMVHYKKCGEVLYVETKKSDIIYKNVPAQLITINDVTAKIIAGQQEKKAKQRLEAIFKGTHDAILLANNDGQYVQVNEAACLMLGYTEWQLLSLSVKDLVVDIKPDDRNLWDEFLDTGNQKGIIELKKKNGETIFCQYNATSNILPGLHLSIITDITEHEIARRKMERQAKYVDNIIESITDCFFAVDNNWIVQYWNKAAEALLKMPREKVIGQNLWDVYKGEIDGRFYHQYLKATQTHLPVHFEEFYAPANMWLDVSAYPATEGLTVYFRDVTERKKQAFEILQTKNNQAALINSTSDLIWSIDKKIKLVSFNNAYEQAIERATGRQAYVGLQLPAASHDPETTAKWKGFYQRALGGESFKVDEIILDFKTGEPKIAEVHFNPIYRVNTNKVLGVSCLSRNITERVKNQLLIEEQNEKLQSNKDDLQKLTRKLEKIMNSSIDIICSVDNSGRFVQVSEASTSVLGYTPEELVGRPILDFVDPEYVDITIEAGKELEEGRDLTSFQNVYIHKNGKRVTLNWSARKDVDEGLTFAVARDTSLQVEAEKLKAVAEQRFTALVQKSADMIGILDTEGNYIYTSPNIETVLGYNPGFLYNKNALHLIHPEDVEMARGELEKVIKGGEVKLAAFRYRHRNGEWRWFETKATNQVDNPAINGIVINSRDITNRKKIEAERELMIKELLRSNADLKQFSFITSHNLRAPLSNITGLLNIIDYTTLDSYNKQMIDMLDTSTKQLQQTIDDLSKILVIKNNVNIEISTIDLEESINDVKRIFINTLNDVCADIVTDFKIRAIEFNRTYLQSILVNLVSNSIKYQSPKRNLLIKVSSEADERGNVIFKFQDNGSGIDLGRHKEKVFGLYQRFHDSLEGHGLGLFIIKSQIVALGGSIEVESELEGGTTFIITFKNQAVGFKEGGIDEIGARSNPTQASFDL</sequence>
<dbReference type="PRINTS" id="PR00344">
    <property type="entry name" value="BCTRLSENSOR"/>
</dbReference>
<dbReference type="Pfam" id="PF08448">
    <property type="entry name" value="PAS_4"/>
    <property type="match status" value="1"/>
</dbReference>
<feature type="domain" description="Histidine kinase" evidence="7">
    <location>
        <begin position="780"/>
        <end position="993"/>
    </location>
</feature>
<dbReference type="EC" id="2.7.13.3" evidence="2"/>
<dbReference type="PANTHER" id="PTHR43304:SF1">
    <property type="entry name" value="PAC DOMAIN-CONTAINING PROTEIN"/>
    <property type="match status" value="1"/>
</dbReference>
<evidence type="ECO:0000259" key="8">
    <source>
        <dbReference type="PROSITE" id="PS50112"/>
    </source>
</evidence>
<dbReference type="OrthoDB" id="5522855at2"/>
<dbReference type="SMART" id="SM00091">
    <property type="entry name" value="PAS"/>
    <property type="match status" value="6"/>
</dbReference>
<dbReference type="PROSITE" id="PS50113">
    <property type="entry name" value="PAC"/>
    <property type="match status" value="1"/>
</dbReference>
<dbReference type="CDD" id="cd00130">
    <property type="entry name" value="PAS"/>
    <property type="match status" value="4"/>
</dbReference>
<dbReference type="InterPro" id="IPR005467">
    <property type="entry name" value="His_kinase_dom"/>
</dbReference>
<dbReference type="InterPro" id="IPR003661">
    <property type="entry name" value="HisK_dim/P_dom"/>
</dbReference>
<evidence type="ECO:0000256" key="1">
    <source>
        <dbReference type="ARBA" id="ARBA00000085"/>
    </source>
</evidence>
<dbReference type="InterPro" id="IPR036097">
    <property type="entry name" value="HisK_dim/P_sf"/>
</dbReference>
<dbReference type="SUPFAM" id="SSF55874">
    <property type="entry name" value="ATPase domain of HSP90 chaperone/DNA topoisomerase II/histidine kinase"/>
    <property type="match status" value="1"/>
</dbReference>
<feature type="domain" description="PAS" evidence="8">
    <location>
        <begin position="516"/>
        <end position="570"/>
    </location>
</feature>
<feature type="coiled-coil region" evidence="6">
    <location>
        <begin position="496"/>
        <end position="526"/>
    </location>
</feature>
<dbReference type="AlphaFoldDB" id="A0A512BHK1"/>
<dbReference type="InterPro" id="IPR013655">
    <property type="entry name" value="PAS_fold_3"/>
</dbReference>
<evidence type="ECO:0000259" key="9">
    <source>
        <dbReference type="PROSITE" id="PS50113"/>
    </source>
</evidence>
<accession>A0A512BHK1</accession>
<keyword evidence="4" id="KW-0808">Transferase</keyword>
<dbReference type="InterPro" id="IPR036890">
    <property type="entry name" value="HATPase_C_sf"/>
</dbReference>
<keyword evidence="11" id="KW-1185">Reference proteome</keyword>
<dbReference type="Pfam" id="PF00989">
    <property type="entry name" value="PAS"/>
    <property type="match status" value="1"/>
</dbReference>
<keyword evidence="3" id="KW-0597">Phosphoprotein</keyword>
<feature type="domain" description="PAC" evidence="9">
    <location>
        <begin position="711"/>
        <end position="762"/>
    </location>
</feature>
<dbReference type="InterPro" id="IPR000014">
    <property type="entry name" value="PAS"/>
</dbReference>
<keyword evidence="5" id="KW-0418">Kinase</keyword>
<dbReference type="InterPro" id="IPR003594">
    <property type="entry name" value="HATPase_dom"/>
</dbReference>
<feature type="domain" description="PAS" evidence="8">
    <location>
        <begin position="135"/>
        <end position="208"/>
    </location>
</feature>
<gene>
    <name evidence="10" type="ORF">SAE01_39470</name>
</gene>
<comment type="caution">
    <text evidence="10">The sequence shown here is derived from an EMBL/GenBank/DDBJ whole genome shotgun (WGS) entry which is preliminary data.</text>
</comment>
<feature type="domain" description="PAS" evidence="8">
    <location>
        <begin position="638"/>
        <end position="708"/>
    </location>
</feature>
<organism evidence="10 11">
    <name type="scientific">Segetibacter aerophilus</name>
    <dbReference type="NCBI Taxonomy" id="670293"/>
    <lineage>
        <taxon>Bacteria</taxon>
        <taxon>Pseudomonadati</taxon>
        <taxon>Bacteroidota</taxon>
        <taxon>Chitinophagia</taxon>
        <taxon>Chitinophagales</taxon>
        <taxon>Chitinophagaceae</taxon>
        <taxon>Segetibacter</taxon>
    </lineage>
</organism>
<evidence type="ECO:0000256" key="6">
    <source>
        <dbReference type="SAM" id="Coils"/>
    </source>
</evidence>
<dbReference type="Pfam" id="PF13188">
    <property type="entry name" value="PAS_8"/>
    <property type="match status" value="1"/>
</dbReference>
<dbReference type="InterPro" id="IPR001610">
    <property type="entry name" value="PAC"/>
</dbReference>
<evidence type="ECO:0000313" key="11">
    <source>
        <dbReference type="Proteomes" id="UP000321513"/>
    </source>
</evidence>
<feature type="domain" description="PAS" evidence="8">
    <location>
        <begin position="255"/>
        <end position="309"/>
    </location>
</feature>
<evidence type="ECO:0000256" key="3">
    <source>
        <dbReference type="ARBA" id="ARBA00022553"/>
    </source>
</evidence>
<evidence type="ECO:0000259" key="7">
    <source>
        <dbReference type="PROSITE" id="PS50109"/>
    </source>
</evidence>